<evidence type="ECO:0000256" key="4">
    <source>
        <dbReference type="ARBA" id="ARBA00022729"/>
    </source>
</evidence>
<name>A0A914C7V1_9BILA</name>
<keyword evidence="6" id="KW-0326">Glycosidase</keyword>
<evidence type="ECO:0000259" key="8">
    <source>
        <dbReference type="Pfam" id="PF17189"/>
    </source>
</evidence>
<feature type="domain" description="Glycosyl hydrolase family 30 beta sandwich" evidence="8">
    <location>
        <begin position="113"/>
        <end position="181"/>
    </location>
</feature>
<dbReference type="PANTHER" id="PTHR11069">
    <property type="entry name" value="GLUCOSYLCERAMIDASE"/>
    <property type="match status" value="1"/>
</dbReference>
<protein>
    <recommendedName>
        <fullName evidence="3 6">Glucosylceramidase</fullName>
        <ecNumber evidence="3 6">3.2.1.45</ecNumber>
    </recommendedName>
</protein>
<dbReference type="InterPro" id="IPR033452">
    <property type="entry name" value="GH30_C"/>
</dbReference>
<dbReference type="GO" id="GO:0016020">
    <property type="term" value="C:membrane"/>
    <property type="evidence" value="ECO:0007669"/>
    <property type="project" value="GOC"/>
</dbReference>
<dbReference type="Pfam" id="PF17189">
    <property type="entry name" value="Glyco_hydro_30C"/>
    <property type="match status" value="1"/>
</dbReference>
<dbReference type="EC" id="3.2.1.45" evidence="3 6"/>
<dbReference type="AlphaFoldDB" id="A0A914C7V1"/>
<dbReference type="SUPFAM" id="SSF51445">
    <property type="entry name" value="(Trans)glycosidases"/>
    <property type="match status" value="1"/>
</dbReference>
<feature type="domain" description="Glycosyl hydrolase family 30 TIM-barrel" evidence="7">
    <location>
        <begin position="1"/>
        <end position="60"/>
    </location>
</feature>
<keyword evidence="9" id="KW-1185">Reference proteome</keyword>
<dbReference type="GO" id="GO:0006680">
    <property type="term" value="P:glucosylceramide catabolic process"/>
    <property type="evidence" value="ECO:0007669"/>
    <property type="project" value="TreeGrafter"/>
</dbReference>
<keyword evidence="4" id="KW-0732">Signal</keyword>
<comment type="catalytic activity">
    <reaction evidence="1">
        <text>a beta-D-glucosyl-(1&lt;-&gt;1')-N-acylsphing-4-enine + H2O = an N-acylsphing-4-enine + D-glucose</text>
        <dbReference type="Rhea" id="RHEA:13269"/>
        <dbReference type="ChEBI" id="CHEBI:4167"/>
        <dbReference type="ChEBI" id="CHEBI:15377"/>
        <dbReference type="ChEBI" id="CHEBI:22801"/>
        <dbReference type="ChEBI" id="CHEBI:52639"/>
        <dbReference type="EC" id="3.2.1.45"/>
    </reaction>
    <physiologicalReaction direction="left-to-right" evidence="1">
        <dbReference type="Rhea" id="RHEA:13270"/>
    </physiologicalReaction>
</comment>
<dbReference type="InterPro" id="IPR001139">
    <property type="entry name" value="Glyco_hydro_30"/>
</dbReference>
<dbReference type="Proteomes" id="UP000887540">
    <property type="component" value="Unplaced"/>
</dbReference>
<dbReference type="GO" id="GO:0004348">
    <property type="term" value="F:glucosylceramidase activity"/>
    <property type="evidence" value="ECO:0007669"/>
    <property type="project" value="UniProtKB-EC"/>
</dbReference>
<proteinExistence type="inferred from homology"/>
<reference evidence="10" key="1">
    <citation type="submission" date="2022-11" db="UniProtKB">
        <authorList>
            <consortium name="WormBaseParasite"/>
        </authorList>
    </citation>
    <scope>IDENTIFICATION</scope>
</reference>
<evidence type="ECO:0000259" key="7">
    <source>
        <dbReference type="Pfam" id="PF02055"/>
    </source>
</evidence>
<evidence type="ECO:0000313" key="10">
    <source>
        <dbReference type="WBParaSite" id="ACRNAN_Path_514.g1951.t1"/>
    </source>
</evidence>
<accession>A0A914C7V1</accession>
<dbReference type="InterPro" id="IPR033453">
    <property type="entry name" value="Glyco_hydro_30_TIM-barrel"/>
</dbReference>
<dbReference type="InterPro" id="IPR017853">
    <property type="entry name" value="GH"/>
</dbReference>
<evidence type="ECO:0000256" key="2">
    <source>
        <dbReference type="ARBA" id="ARBA00005382"/>
    </source>
</evidence>
<evidence type="ECO:0000313" key="9">
    <source>
        <dbReference type="Proteomes" id="UP000887540"/>
    </source>
</evidence>
<comment type="similarity">
    <text evidence="2 6">Belongs to the glycosyl hydrolase 30 family.</text>
</comment>
<dbReference type="PANTHER" id="PTHR11069:SF23">
    <property type="entry name" value="LYSOSOMAL ACID GLUCOSYLCERAMIDASE"/>
    <property type="match status" value="1"/>
</dbReference>
<keyword evidence="6" id="KW-0443">Lipid metabolism</keyword>
<keyword evidence="6" id="KW-0746">Sphingolipid metabolism</keyword>
<evidence type="ECO:0000256" key="6">
    <source>
        <dbReference type="RuleBase" id="RU361188"/>
    </source>
</evidence>
<dbReference type="Gene3D" id="3.20.20.80">
    <property type="entry name" value="Glycosidases"/>
    <property type="match status" value="1"/>
</dbReference>
<organism evidence="9 10">
    <name type="scientific">Acrobeloides nanus</name>
    <dbReference type="NCBI Taxonomy" id="290746"/>
    <lineage>
        <taxon>Eukaryota</taxon>
        <taxon>Metazoa</taxon>
        <taxon>Ecdysozoa</taxon>
        <taxon>Nematoda</taxon>
        <taxon>Chromadorea</taxon>
        <taxon>Rhabditida</taxon>
        <taxon>Tylenchina</taxon>
        <taxon>Cephalobomorpha</taxon>
        <taxon>Cephaloboidea</taxon>
        <taxon>Cephalobidae</taxon>
        <taxon>Acrobeloides</taxon>
    </lineage>
</organism>
<evidence type="ECO:0000256" key="5">
    <source>
        <dbReference type="ARBA" id="ARBA00022801"/>
    </source>
</evidence>
<sequence>MDDQRWLLPLFADIVLNDPEAAQYVNGIAVHWYEDFLTPAETTLAETHRRHPNVSIFATEDLQNWVTGWMDWLIWDHGGAINNPIIINETSQEFYKNPTYYALGHFSKLIRPGSIRIELTFDRGNTRNDLDGVAFITPDKQHVIVLQNRNMTATYQVSIRDADIDGKEIRLDIEPRSLATLIWNKVA</sequence>
<dbReference type="Pfam" id="PF02055">
    <property type="entry name" value="Glyco_hydro_30"/>
    <property type="match status" value="1"/>
</dbReference>
<keyword evidence="5 6" id="KW-0378">Hydrolase</keyword>
<evidence type="ECO:0000256" key="1">
    <source>
        <dbReference type="ARBA" id="ARBA00001013"/>
    </source>
</evidence>
<dbReference type="WBParaSite" id="ACRNAN_Path_514.g1951.t1">
    <property type="protein sequence ID" value="ACRNAN_Path_514.g1951.t1"/>
    <property type="gene ID" value="ACRNAN_Path_514.g1951"/>
</dbReference>
<evidence type="ECO:0000256" key="3">
    <source>
        <dbReference type="ARBA" id="ARBA00012658"/>
    </source>
</evidence>